<dbReference type="PANTHER" id="PTHR10796:SF95">
    <property type="entry name" value="SSD DOMAIN-CONTAINING PROTEIN"/>
    <property type="match status" value="1"/>
</dbReference>
<dbReference type="InterPro" id="IPR000731">
    <property type="entry name" value="SSD"/>
</dbReference>
<evidence type="ECO:0000256" key="5">
    <source>
        <dbReference type="ARBA" id="ARBA00023136"/>
    </source>
</evidence>
<keyword evidence="4 9" id="KW-1133">Transmembrane helix</keyword>
<dbReference type="AlphaFoldDB" id="A0A6V7VN03"/>
<keyword evidence="6" id="KW-0325">Glycoprotein</keyword>
<reference evidence="11 12" key="1">
    <citation type="submission" date="2020-08" db="EMBL/GenBank/DDBJ databases">
        <authorList>
            <person name="Koutsovoulos G."/>
            <person name="Danchin GJ E."/>
        </authorList>
    </citation>
    <scope>NUCLEOTIDE SEQUENCE [LARGE SCALE GENOMIC DNA]</scope>
</reference>
<protein>
    <recommendedName>
        <fullName evidence="10">SSD domain-containing protein</fullName>
    </recommendedName>
</protein>
<feature type="transmembrane region" description="Helical" evidence="9">
    <location>
        <begin position="597"/>
        <end position="621"/>
    </location>
</feature>
<name>A0A6V7VN03_MELEN</name>
<gene>
    <name evidence="11" type="ORF">MENT_LOCUS28155</name>
</gene>
<dbReference type="GO" id="GO:0030659">
    <property type="term" value="C:cytoplasmic vesicle membrane"/>
    <property type="evidence" value="ECO:0007669"/>
    <property type="project" value="TreeGrafter"/>
</dbReference>
<dbReference type="Proteomes" id="UP000580250">
    <property type="component" value="Unassembled WGS sequence"/>
</dbReference>
<evidence type="ECO:0000313" key="12">
    <source>
        <dbReference type="Proteomes" id="UP000580250"/>
    </source>
</evidence>
<keyword evidence="3 9" id="KW-0812">Transmembrane</keyword>
<feature type="transmembrane region" description="Helical" evidence="9">
    <location>
        <begin position="633"/>
        <end position="662"/>
    </location>
</feature>
<organism evidence="11 12">
    <name type="scientific">Meloidogyne enterolobii</name>
    <name type="common">Root-knot nematode worm</name>
    <name type="synonym">Meloidogyne mayaguensis</name>
    <dbReference type="NCBI Taxonomy" id="390850"/>
    <lineage>
        <taxon>Eukaryota</taxon>
        <taxon>Metazoa</taxon>
        <taxon>Ecdysozoa</taxon>
        <taxon>Nematoda</taxon>
        <taxon>Chromadorea</taxon>
        <taxon>Rhabditida</taxon>
        <taxon>Tylenchina</taxon>
        <taxon>Tylenchomorpha</taxon>
        <taxon>Tylenchoidea</taxon>
        <taxon>Meloidogynidae</taxon>
        <taxon>Meloidogyninae</taxon>
        <taxon>Meloidogyne</taxon>
    </lineage>
</organism>
<evidence type="ECO:0000256" key="4">
    <source>
        <dbReference type="ARBA" id="ARBA00022989"/>
    </source>
</evidence>
<evidence type="ECO:0000256" key="1">
    <source>
        <dbReference type="ARBA" id="ARBA00004141"/>
    </source>
</evidence>
<feature type="transmembrane region" description="Helical" evidence="9">
    <location>
        <begin position="15"/>
        <end position="37"/>
    </location>
</feature>
<comment type="caution">
    <text evidence="11">The sequence shown here is derived from an EMBL/GenBank/DDBJ whole genome shotgun (WGS) entry which is preliminary data.</text>
</comment>
<evidence type="ECO:0000256" key="3">
    <source>
        <dbReference type="ARBA" id="ARBA00022692"/>
    </source>
</evidence>
<proteinExistence type="inferred from homology"/>
<keyword evidence="5 9" id="KW-0472">Membrane</keyword>
<feature type="domain" description="SSD" evidence="10">
    <location>
        <begin position="17"/>
        <end position="201"/>
    </location>
</feature>
<dbReference type="GO" id="GO:0006897">
    <property type="term" value="P:endocytosis"/>
    <property type="evidence" value="ECO:0007669"/>
    <property type="project" value="TreeGrafter"/>
</dbReference>
<dbReference type="Pfam" id="PF02460">
    <property type="entry name" value="Patched"/>
    <property type="match status" value="1"/>
</dbReference>
<dbReference type="PROSITE" id="PS50156">
    <property type="entry name" value="SSD"/>
    <property type="match status" value="1"/>
</dbReference>
<dbReference type="EMBL" id="CAJEWN010000274">
    <property type="protein sequence ID" value="CAD2176355.1"/>
    <property type="molecule type" value="Genomic_DNA"/>
</dbReference>
<evidence type="ECO:0000256" key="8">
    <source>
        <dbReference type="SAM" id="MobiDB-lite"/>
    </source>
</evidence>
<evidence type="ECO:0000313" key="11">
    <source>
        <dbReference type="EMBL" id="CAD2176355.1"/>
    </source>
</evidence>
<feature type="transmembrane region" description="Helical" evidence="9">
    <location>
        <begin position="552"/>
        <end position="576"/>
    </location>
</feature>
<feature type="region of interest" description="Disordered" evidence="8">
    <location>
        <begin position="359"/>
        <end position="378"/>
    </location>
</feature>
<feature type="transmembrane region" description="Helical" evidence="9">
    <location>
        <begin position="240"/>
        <end position="263"/>
    </location>
</feature>
<dbReference type="InterPro" id="IPR003392">
    <property type="entry name" value="PTHD_SSD"/>
</dbReference>
<dbReference type="SUPFAM" id="SSF82866">
    <property type="entry name" value="Multidrug efflux transporter AcrB transmembrane domain"/>
    <property type="match status" value="2"/>
</dbReference>
<comment type="subcellular location">
    <subcellularLocation>
        <location evidence="1">Membrane</location>
        <topology evidence="1">Multi-pass membrane protein</topology>
    </subcellularLocation>
</comment>
<dbReference type="Gene3D" id="1.20.1640.10">
    <property type="entry name" value="Multidrug efflux transporter AcrB transmembrane domain"/>
    <property type="match status" value="2"/>
</dbReference>
<evidence type="ECO:0000259" key="10">
    <source>
        <dbReference type="PROSITE" id="PS50156"/>
    </source>
</evidence>
<dbReference type="PANTHER" id="PTHR10796">
    <property type="entry name" value="PATCHED-RELATED"/>
    <property type="match status" value="1"/>
</dbReference>
<comment type="similarity">
    <text evidence="2">Belongs to the patched family.</text>
</comment>
<evidence type="ECO:0000256" key="9">
    <source>
        <dbReference type="SAM" id="Phobius"/>
    </source>
</evidence>
<accession>A0A6V7VN03</accession>
<evidence type="ECO:0000256" key="6">
    <source>
        <dbReference type="ARBA" id="ARBA00023180"/>
    </source>
</evidence>
<dbReference type="GO" id="GO:0005886">
    <property type="term" value="C:plasma membrane"/>
    <property type="evidence" value="ECO:0007669"/>
    <property type="project" value="TreeGrafter"/>
</dbReference>
<feature type="transmembrane region" description="Helical" evidence="9">
    <location>
        <begin position="465"/>
        <end position="487"/>
    </location>
</feature>
<keyword evidence="7" id="KW-0175">Coiled coil</keyword>
<dbReference type="OrthoDB" id="6510177at2759"/>
<feature type="coiled-coil region" evidence="7">
    <location>
        <begin position="101"/>
        <end position="138"/>
    </location>
</feature>
<sequence length="709" mass="80617">MGFVADEVVRTGMTLFPFLSVGFVIMCGFSIGTVALSGLHFRQFSHQKVIMAIIACCCPLFACATALGLLIILVWCTFWNNFVCFPIPCFGYWVDDAFLMLQSWQRICSLAEQLNEEEKEENNNLIELEEKLEKLICKRLGQMLEDVGPSVTITSATNFLAFCVGIFTPTPEIQLFCAGNASAIFVDYIYQLFLFTPFLAISAKWEMKENAKKRCRHTLPVQRRFFLKISQKLAQFLRAYCRWISSGFTATLVATTLLIFWGLSAKWASKAIPNITPRKLFLADSPLNELLKDEYIMPSYMPVSIFIEKVGDLRNHSKMERIQSLIETFEKEPNNMGAPFTHFWLRDYERYLASEIAEEENDEEIEENNQTKNQTLKQPSFKHSQMSSFLGWPEYRHWNGFLRFNKNGHLESFFVITAFHGPALVEWNSRANLLGRWRQIVDNYTDIGAFVWVEESQFLDQIETLVPATVQSSIATLICLFLSLLAIRWGKLLAISNYNERLIQSKRLCMSIVCSVFMSNIFTVAIATICIVSICLGAFGLLVLWGIDLDPISMATTIMSIGFSVDFPAHVTYHYYRCSKFDDGRMLSPEQRVHASLLAIGFPLLQCGMSTILFVLCLLFVDTYMSEVFVKSMFLVVSLGLIHGLFVVPSMLCALSNINLFFEALKKQIFSPSNHRPFSANAKRKNSINSYKLQRKSSSKLVISVVGPG</sequence>
<feature type="transmembrane region" description="Helical" evidence="9">
    <location>
        <begin position="508"/>
        <end position="540"/>
    </location>
</feature>
<feature type="transmembrane region" description="Helical" evidence="9">
    <location>
        <begin position="49"/>
        <end position="72"/>
    </location>
</feature>
<evidence type="ECO:0000256" key="7">
    <source>
        <dbReference type="SAM" id="Coils"/>
    </source>
</evidence>
<feature type="transmembrane region" description="Helical" evidence="9">
    <location>
        <begin position="188"/>
        <end position="207"/>
    </location>
</feature>
<dbReference type="InterPro" id="IPR051697">
    <property type="entry name" value="Patched_domain-protein"/>
</dbReference>
<evidence type="ECO:0000256" key="2">
    <source>
        <dbReference type="ARBA" id="ARBA00005585"/>
    </source>
</evidence>
<dbReference type="GO" id="GO:0018996">
    <property type="term" value="P:molting cycle, collagen and cuticulin-based cuticle"/>
    <property type="evidence" value="ECO:0007669"/>
    <property type="project" value="TreeGrafter"/>
</dbReference>
<feature type="transmembrane region" description="Helical" evidence="9">
    <location>
        <begin position="147"/>
        <end position="168"/>
    </location>
</feature>